<gene>
    <name evidence="3" type="primary">LOC108733396</name>
</gene>
<reference evidence="3" key="1">
    <citation type="submission" date="2025-08" db="UniProtKB">
        <authorList>
            <consortium name="RefSeq"/>
        </authorList>
    </citation>
    <scope>IDENTIFICATION</scope>
    <source>
        <tissue evidence="3">Entire body</tissue>
    </source>
</reference>
<protein>
    <submittedName>
        <fullName evidence="3">Uncharacterized protein LOC108733396</fullName>
    </submittedName>
</protein>
<feature type="chain" id="PRO_5010709834" evidence="1">
    <location>
        <begin position="20"/>
        <end position="147"/>
    </location>
</feature>
<feature type="signal peptide" evidence="1">
    <location>
        <begin position="1"/>
        <end position="19"/>
    </location>
</feature>
<dbReference type="KEGG" id="apln:108733396"/>
<dbReference type="RefSeq" id="XP_018320044.1">
    <property type="nucleotide sequence ID" value="XM_018464542.2"/>
</dbReference>
<organism evidence="2 3">
    <name type="scientific">Agrilus planipennis</name>
    <name type="common">Emerald ash borer</name>
    <name type="synonym">Agrilus marcopoli</name>
    <dbReference type="NCBI Taxonomy" id="224129"/>
    <lineage>
        <taxon>Eukaryota</taxon>
        <taxon>Metazoa</taxon>
        <taxon>Ecdysozoa</taxon>
        <taxon>Arthropoda</taxon>
        <taxon>Hexapoda</taxon>
        <taxon>Insecta</taxon>
        <taxon>Pterygota</taxon>
        <taxon>Neoptera</taxon>
        <taxon>Endopterygota</taxon>
        <taxon>Coleoptera</taxon>
        <taxon>Polyphaga</taxon>
        <taxon>Elateriformia</taxon>
        <taxon>Buprestoidea</taxon>
        <taxon>Buprestidae</taxon>
        <taxon>Agrilinae</taxon>
        <taxon>Agrilus</taxon>
    </lineage>
</organism>
<sequence>MNGLTVLLVASFCISGSFCQVMVSGTWALESLPAQTVAVPTYAYPNSSPNQQFTVDPSSNSLQNVVYYFPQASPFATAQNPSSPSSLSYTQYLQPPYGAAPSPQKLIFIPPTSPGLNRFYPTYPSGAAPLTPCQLMKQFNEAQNQVG</sequence>
<evidence type="ECO:0000313" key="3">
    <source>
        <dbReference type="RefSeq" id="XP_018320044.1"/>
    </source>
</evidence>
<keyword evidence="2" id="KW-1185">Reference proteome</keyword>
<dbReference type="Proteomes" id="UP000192223">
    <property type="component" value="Unplaced"/>
</dbReference>
<dbReference type="GeneID" id="108733396"/>
<evidence type="ECO:0000256" key="1">
    <source>
        <dbReference type="SAM" id="SignalP"/>
    </source>
</evidence>
<dbReference type="AlphaFoldDB" id="A0A1W4W7H7"/>
<dbReference type="InParanoid" id="A0A1W4W7H7"/>
<proteinExistence type="predicted"/>
<name>A0A1W4W7H7_AGRPL</name>
<accession>A0A1W4W7H7</accession>
<evidence type="ECO:0000313" key="2">
    <source>
        <dbReference type="Proteomes" id="UP000192223"/>
    </source>
</evidence>
<keyword evidence="1" id="KW-0732">Signal</keyword>